<dbReference type="InterPro" id="IPR029044">
    <property type="entry name" value="Nucleotide-diphossugar_trans"/>
</dbReference>
<dbReference type="SUPFAM" id="SSF53448">
    <property type="entry name" value="Nucleotide-diphospho-sugar transferases"/>
    <property type="match status" value="1"/>
</dbReference>
<evidence type="ECO:0000313" key="6">
    <source>
        <dbReference type="EMBL" id="VDC28535.1"/>
    </source>
</evidence>
<dbReference type="Proteomes" id="UP000280861">
    <property type="component" value="Unassembled WGS sequence"/>
</dbReference>
<evidence type="ECO:0000256" key="3">
    <source>
        <dbReference type="ARBA" id="ARBA00022676"/>
    </source>
</evidence>
<name>A0A3P5X2E6_9MICC</name>
<organism evidence="6 7">
    <name type="scientific">Arthrobacter ulcerisalmonis</name>
    <dbReference type="NCBI Taxonomy" id="2483813"/>
    <lineage>
        <taxon>Bacteria</taxon>
        <taxon>Bacillati</taxon>
        <taxon>Actinomycetota</taxon>
        <taxon>Actinomycetes</taxon>
        <taxon>Micrococcales</taxon>
        <taxon>Micrococcaceae</taxon>
        <taxon>Arthrobacter</taxon>
    </lineage>
</organism>
<feature type="domain" description="Glycosyltransferase 2-like" evidence="5">
    <location>
        <begin position="18"/>
        <end position="123"/>
    </location>
</feature>
<proteinExistence type="inferred from homology"/>
<comment type="similarity">
    <text evidence="2">Belongs to the glycosyltransferase 2 family.</text>
</comment>
<accession>A0A3P5X2E6</accession>
<gene>
    <name evidence="6" type="ORF">PSET11_02160</name>
</gene>
<keyword evidence="3" id="KW-0328">Glycosyltransferase</keyword>
<dbReference type="PANTHER" id="PTHR43179:SF12">
    <property type="entry name" value="GALACTOFURANOSYLTRANSFERASE GLFT2"/>
    <property type="match status" value="1"/>
</dbReference>
<dbReference type="OrthoDB" id="9771846at2"/>
<dbReference type="InterPro" id="IPR001173">
    <property type="entry name" value="Glyco_trans_2-like"/>
</dbReference>
<evidence type="ECO:0000256" key="1">
    <source>
        <dbReference type="ARBA" id="ARBA00004776"/>
    </source>
</evidence>
<dbReference type="PANTHER" id="PTHR43179">
    <property type="entry name" value="RHAMNOSYLTRANSFERASE WBBL"/>
    <property type="match status" value="1"/>
</dbReference>
<dbReference type="EMBL" id="UXAU01000029">
    <property type="protein sequence ID" value="VDC28535.1"/>
    <property type="molecule type" value="Genomic_DNA"/>
</dbReference>
<evidence type="ECO:0000256" key="2">
    <source>
        <dbReference type="ARBA" id="ARBA00006739"/>
    </source>
</evidence>
<reference evidence="6 7" key="1">
    <citation type="submission" date="2018-11" db="EMBL/GenBank/DDBJ databases">
        <authorList>
            <person name="Criscuolo A."/>
        </authorList>
    </citation>
    <scope>NUCLEOTIDE SEQUENCE [LARGE SCALE GENOMIC DNA]</scope>
    <source>
        <strain evidence="6">AT11b</strain>
    </source>
</reference>
<dbReference type="GO" id="GO:0016757">
    <property type="term" value="F:glycosyltransferase activity"/>
    <property type="evidence" value="ECO:0007669"/>
    <property type="project" value="UniProtKB-KW"/>
</dbReference>
<evidence type="ECO:0000256" key="4">
    <source>
        <dbReference type="ARBA" id="ARBA00022679"/>
    </source>
</evidence>
<dbReference type="RefSeq" id="WP_124092087.1">
    <property type="nucleotide sequence ID" value="NZ_CBCRYA010000017.1"/>
</dbReference>
<dbReference type="AlphaFoldDB" id="A0A3P5X2E6"/>
<dbReference type="Pfam" id="PF00535">
    <property type="entry name" value="Glycos_transf_2"/>
    <property type="match status" value="1"/>
</dbReference>
<evidence type="ECO:0000259" key="5">
    <source>
        <dbReference type="Pfam" id="PF00535"/>
    </source>
</evidence>
<dbReference type="Gene3D" id="3.90.550.10">
    <property type="entry name" value="Spore Coat Polysaccharide Biosynthesis Protein SpsA, Chain A"/>
    <property type="match status" value="1"/>
</dbReference>
<evidence type="ECO:0000313" key="7">
    <source>
        <dbReference type="Proteomes" id="UP000280861"/>
    </source>
</evidence>
<keyword evidence="4 6" id="KW-0808">Transferase</keyword>
<sequence length="297" mass="31167">MPTVAAVVSLYNPDGGVLANAATLLGQADSVIVVDDGSPADPTAVLTDLSELGCAVMRLEQNSGIAAALNAGIISALAQKPKPDYVLTMDQDSLLADGYILALTNTASAASAAGVTVGMVGPGSVLGLPVRRAGNKDGVEFGGEPIQSGLLIPVPVLERIGLFQESLFIDGVDSEFFLRCARAGLKAVIASDAELQHSLGSPTAATVFGRELTLRGESVSIRTAAVWRYYYLFRNRLLLAKEYGGRFPLWALKGFLADYRHLLIVTLLAPGRRKRLSNALAGIADGLRGVTGMRRTS</sequence>
<protein>
    <submittedName>
        <fullName evidence="6">Glycosyl transferase family 2</fullName>
    </submittedName>
</protein>
<keyword evidence="7" id="KW-1185">Reference proteome</keyword>
<comment type="pathway">
    <text evidence="1">Cell wall biogenesis; cell wall polysaccharide biosynthesis.</text>
</comment>